<reference evidence="3 4" key="1">
    <citation type="submission" date="2019-06" db="EMBL/GenBank/DDBJ databases">
        <title>A chromosomal-level reference genome of Carpinus fangiana (Coryloideae, Betulaceae).</title>
        <authorList>
            <person name="Yang X."/>
            <person name="Wang Z."/>
            <person name="Zhang L."/>
            <person name="Hao G."/>
            <person name="Liu J."/>
            <person name="Yang Y."/>
        </authorList>
    </citation>
    <scope>NUCLEOTIDE SEQUENCE [LARGE SCALE GENOMIC DNA]</scope>
    <source>
        <strain evidence="3">Cfa_2016G</strain>
        <tissue evidence="3">Leaf</tissue>
    </source>
</reference>
<feature type="region of interest" description="Disordered" evidence="1">
    <location>
        <begin position="345"/>
        <end position="546"/>
    </location>
</feature>
<dbReference type="AlphaFoldDB" id="A0A5N6L0D0"/>
<organism evidence="3 4">
    <name type="scientific">Carpinus fangiana</name>
    <dbReference type="NCBI Taxonomy" id="176857"/>
    <lineage>
        <taxon>Eukaryota</taxon>
        <taxon>Viridiplantae</taxon>
        <taxon>Streptophyta</taxon>
        <taxon>Embryophyta</taxon>
        <taxon>Tracheophyta</taxon>
        <taxon>Spermatophyta</taxon>
        <taxon>Magnoliopsida</taxon>
        <taxon>eudicotyledons</taxon>
        <taxon>Gunneridae</taxon>
        <taxon>Pentapetalae</taxon>
        <taxon>rosids</taxon>
        <taxon>fabids</taxon>
        <taxon>Fagales</taxon>
        <taxon>Betulaceae</taxon>
        <taxon>Carpinus</taxon>
    </lineage>
</organism>
<dbReference type="PANTHER" id="PTHR15629">
    <property type="entry name" value="SH3YL1 PROTEIN"/>
    <property type="match status" value="1"/>
</dbReference>
<feature type="compositionally biased region" description="Basic and acidic residues" evidence="1">
    <location>
        <begin position="494"/>
        <end position="513"/>
    </location>
</feature>
<feature type="region of interest" description="Disordered" evidence="1">
    <location>
        <begin position="1"/>
        <end position="21"/>
    </location>
</feature>
<dbReference type="Pfam" id="PF04366">
    <property type="entry name" value="Ysc84"/>
    <property type="match status" value="1"/>
</dbReference>
<comment type="caution">
    <text evidence="3">The sequence shown here is derived from an EMBL/GenBank/DDBJ whole genome shotgun (WGS) entry which is preliminary data.</text>
</comment>
<feature type="compositionally biased region" description="Low complexity" evidence="1">
    <location>
        <begin position="362"/>
        <end position="377"/>
    </location>
</feature>
<gene>
    <name evidence="3" type="ORF">FH972_025216</name>
</gene>
<feature type="compositionally biased region" description="Basic and acidic residues" evidence="1">
    <location>
        <begin position="425"/>
        <end position="435"/>
    </location>
</feature>
<dbReference type="EMBL" id="VIBQ01000038">
    <property type="protein sequence ID" value="KAB8446234.1"/>
    <property type="molecule type" value="Genomic_DNA"/>
</dbReference>
<evidence type="ECO:0000313" key="4">
    <source>
        <dbReference type="Proteomes" id="UP000327013"/>
    </source>
</evidence>
<evidence type="ECO:0000313" key="3">
    <source>
        <dbReference type="EMBL" id="KAB8446234.1"/>
    </source>
</evidence>
<protein>
    <recommendedName>
        <fullName evidence="2">Ysc84 actin-binding domain-containing protein</fullName>
    </recommendedName>
</protein>
<name>A0A5N6L0D0_9ROSI</name>
<proteinExistence type="predicted"/>
<keyword evidence="4" id="KW-1185">Reference proteome</keyword>
<evidence type="ECO:0000256" key="1">
    <source>
        <dbReference type="SAM" id="MobiDB-lite"/>
    </source>
</evidence>
<dbReference type="GO" id="GO:0035091">
    <property type="term" value="F:phosphatidylinositol binding"/>
    <property type="evidence" value="ECO:0007669"/>
    <property type="project" value="TreeGrafter"/>
</dbReference>
<dbReference type="Proteomes" id="UP000327013">
    <property type="component" value="Unassembled WGS sequence"/>
</dbReference>
<feature type="compositionally biased region" description="Basic and acidic residues" evidence="1">
    <location>
        <begin position="529"/>
        <end position="546"/>
    </location>
</feature>
<dbReference type="OrthoDB" id="10255128at2759"/>
<accession>A0A5N6L0D0</accession>
<feature type="compositionally biased region" description="Polar residues" evidence="1">
    <location>
        <begin position="398"/>
        <end position="414"/>
    </location>
</feature>
<dbReference type="InterPro" id="IPR051702">
    <property type="entry name" value="SH3_domain_YSC84-like"/>
</dbReference>
<dbReference type="PANTHER" id="PTHR15629:SF8">
    <property type="entry name" value="DUF500 DOMAIN PROTEIN (AFU_ORTHOLOGUE AFUA_5G07310)"/>
    <property type="match status" value="1"/>
</dbReference>
<dbReference type="InterPro" id="IPR007461">
    <property type="entry name" value="Ysc84_actin-binding"/>
</dbReference>
<sequence length="546" mass="59227">MADKPQQPTKTFWSKAGTNSKAGFDKLWGWADKLGAPVNKLSNKLGSESFWPTTLDKESEKAARILQSFCKDGFYEEELQAPAEGGPKQKQKVIKKIPVEVIQKAKGLAIFTTMRTGLWISGAGGSGVLVARKEDGNWGPPVGIMLHTAGLGFLVGVDIYDCVLVLNTDKAVEAFSKWRATVGGEISAVAGPAGIGGVLDSELNKRASPIFAYLKSRGFYAGVQVDGTVIIERVDENERFYGQKLPAMDILMGKVQPRERELEMLMETLKAAQGDKNVRSSLLPNEPAPADYEVVESDHRFGVPDKEDPDPYGVLALENAAEVHEIHEARAPQAIQARMVSVPKRMTPQLPSRNPGRMRSAQSISSHQQSETSSLHSIAASNTDADGFTSHDSHRRSSVTSNPPSPGKSTSLRSVASEVQVAHAKPAEDELEVKPEPVTVPETAELMPGGFPEPASPPALPSRSVQREKSPAVVAGNDTTEQKKETEKDTEEVEATRGEKTEEKVEQKAEETKSPSPLSRGRSLTRAESPAKDHRKSESPPSRRTE</sequence>
<dbReference type="CDD" id="cd11524">
    <property type="entry name" value="SYLF"/>
    <property type="match status" value="1"/>
</dbReference>
<evidence type="ECO:0000259" key="2">
    <source>
        <dbReference type="Pfam" id="PF04366"/>
    </source>
</evidence>
<feature type="domain" description="Ysc84 actin-binding" evidence="2">
    <location>
        <begin position="147"/>
        <end position="272"/>
    </location>
</feature>